<feature type="region of interest" description="Domain III" evidence="6">
    <location>
        <begin position="150"/>
        <end position="195"/>
    </location>
</feature>
<dbReference type="NCBIfam" id="TIGR00084">
    <property type="entry name" value="ruvA"/>
    <property type="match status" value="1"/>
</dbReference>
<dbReference type="GO" id="GO:0006310">
    <property type="term" value="P:DNA recombination"/>
    <property type="evidence" value="ECO:0007669"/>
    <property type="project" value="UniProtKB-UniRule"/>
</dbReference>
<dbReference type="EMBL" id="JADKFW010000004">
    <property type="protein sequence ID" value="MBK9716569.1"/>
    <property type="molecule type" value="Genomic_DNA"/>
</dbReference>
<comment type="caution">
    <text evidence="8">The sequence shown here is derived from an EMBL/GenBank/DDBJ whole genome shotgun (WGS) entry which is preliminary data.</text>
</comment>
<feature type="domain" description="Helix-hairpin-helix DNA-binding motif class 1" evidence="7">
    <location>
        <begin position="107"/>
        <end position="126"/>
    </location>
</feature>
<dbReference type="SUPFAM" id="SSF50249">
    <property type="entry name" value="Nucleic acid-binding proteins"/>
    <property type="match status" value="1"/>
</dbReference>
<dbReference type="Pfam" id="PF07499">
    <property type="entry name" value="RuvA_C"/>
    <property type="match status" value="1"/>
</dbReference>
<keyword evidence="4 6" id="KW-0233">DNA recombination</keyword>
<dbReference type="InterPro" id="IPR000085">
    <property type="entry name" value="RuvA"/>
</dbReference>
<dbReference type="CDD" id="cd14332">
    <property type="entry name" value="UBA_RuvA_C"/>
    <property type="match status" value="1"/>
</dbReference>
<comment type="subcellular location">
    <subcellularLocation>
        <location evidence="6">Cytoplasm</location>
    </subcellularLocation>
</comment>
<dbReference type="Proteomes" id="UP000808349">
    <property type="component" value="Unassembled WGS sequence"/>
</dbReference>
<dbReference type="SMART" id="SM00278">
    <property type="entry name" value="HhH1"/>
    <property type="match status" value="2"/>
</dbReference>
<feature type="domain" description="Helix-hairpin-helix DNA-binding motif class 1" evidence="7">
    <location>
        <begin position="72"/>
        <end position="91"/>
    </location>
</feature>
<keyword evidence="5 6" id="KW-0234">DNA repair</keyword>
<evidence type="ECO:0000256" key="4">
    <source>
        <dbReference type="ARBA" id="ARBA00023172"/>
    </source>
</evidence>
<dbReference type="GO" id="GO:0000400">
    <property type="term" value="F:four-way junction DNA binding"/>
    <property type="evidence" value="ECO:0007669"/>
    <property type="project" value="UniProtKB-UniRule"/>
</dbReference>
<dbReference type="GO" id="GO:0009379">
    <property type="term" value="C:Holliday junction helicase complex"/>
    <property type="evidence" value="ECO:0007669"/>
    <property type="project" value="InterPro"/>
</dbReference>
<comment type="subunit">
    <text evidence="6">Homotetramer. Forms an RuvA(8)-RuvB(12)-Holliday junction (HJ) complex. HJ DNA is sandwiched between 2 RuvA tetramers; dsDNA enters through RuvA and exits via RuvB. An RuvB hexamer assembles on each DNA strand where it exits the tetramer. Each RuvB hexamer is contacted by two RuvA subunits (via domain III) on 2 adjacent RuvB subunits; this complex drives branch migration. In the full resolvosome a probable DNA-RuvA(4)-RuvB(12)-RuvC(2) complex forms which resolves the HJ.</text>
</comment>
<dbReference type="GO" id="GO:0006281">
    <property type="term" value="P:DNA repair"/>
    <property type="evidence" value="ECO:0007669"/>
    <property type="project" value="UniProtKB-UniRule"/>
</dbReference>
<evidence type="ECO:0000259" key="7">
    <source>
        <dbReference type="SMART" id="SM00278"/>
    </source>
</evidence>
<dbReference type="Pfam" id="PF01330">
    <property type="entry name" value="RuvA_N"/>
    <property type="match status" value="1"/>
</dbReference>
<comment type="function">
    <text evidence="6">The RuvA-RuvB-RuvC complex processes Holliday junction (HJ) DNA during genetic recombination and DNA repair, while the RuvA-RuvB complex plays an important role in the rescue of blocked DNA replication forks via replication fork reversal (RFR). RuvA specifically binds to HJ cruciform DNA, conferring on it an open structure. The RuvB hexamer acts as an ATP-dependent pump, pulling dsDNA into and through the RuvAB complex. HJ branch migration allows RuvC to scan DNA until it finds its consensus sequence, where it cleaves and resolves the cruciform DNA.</text>
</comment>
<evidence type="ECO:0000256" key="3">
    <source>
        <dbReference type="ARBA" id="ARBA00023125"/>
    </source>
</evidence>
<reference evidence="8 9" key="1">
    <citation type="submission" date="2020-10" db="EMBL/GenBank/DDBJ databases">
        <title>Connecting structure to function with the recovery of over 1000 high-quality activated sludge metagenome-assembled genomes encoding full-length rRNA genes using long-read sequencing.</title>
        <authorList>
            <person name="Singleton C.M."/>
            <person name="Petriglieri F."/>
            <person name="Kristensen J.M."/>
            <person name="Kirkegaard R.H."/>
            <person name="Michaelsen T.Y."/>
            <person name="Andersen M.H."/>
            <person name="Karst S.M."/>
            <person name="Dueholm M.S."/>
            <person name="Nielsen P.H."/>
            <person name="Albertsen M."/>
        </authorList>
    </citation>
    <scope>NUCLEOTIDE SEQUENCE [LARGE SCALE GENOMIC DNA]</scope>
    <source>
        <strain evidence="8">Ribe_18-Q3-R11-54_BAT3C.373</strain>
    </source>
</reference>
<comment type="caution">
    <text evidence="6">Lacks conserved residue(s) required for the propagation of feature annotation.</text>
</comment>
<keyword evidence="2 6" id="KW-0227">DNA damage</keyword>
<dbReference type="GO" id="GO:0005524">
    <property type="term" value="F:ATP binding"/>
    <property type="evidence" value="ECO:0007669"/>
    <property type="project" value="InterPro"/>
</dbReference>
<dbReference type="SUPFAM" id="SSF46929">
    <property type="entry name" value="DNA helicase RuvA subunit, C-terminal domain"/>
    <property type="match status" value="1"/>
</dbReference>
<dbReference type="InterPro" id="IPR003583">
    <property type="entry name" value="Hlx-hairpin-Hlx_DNA-bd_motif"/>
</dbReference>
<dbReference type="InterPro" id="IPR036267">
    <property type="entry name" value="RuvA_C_sf"/>
</dbReference>
<dbReference type="AlphaFoldDB" id="A0A9D7S859"/>
<protein>
    <recommendedName>
        <fullName evidence="6">Holliday junction branch migration complex subunit RuvA</fullName>
    </recommendedName>
</protein>
<dbReference type="SUPFAM" id="SSF47781">
    <property type="entry name" value="RuvA domain 2-like"/>
    <property type="match status" value="1"/>
</dbReference>
<dbReference type="InterPro" id="IPR012340">
    <property type="entry name" value="NA-bd_OB-fold"/>
</dbReference>
<keyword evidence="1 6" id="KW-0963">Cytoplasm</keyword>
<dbReference type="Gene3D" id="1.10.8.10">
    <property type="entry name" value="DNA helicase RuvA subunit, C-terminal domain"/>
    <property type="match status" value="1"/>
</dbReference>
<dbReference type="GO" id="GO:0048476">
    <property type="term" value="C:Holliday junction resolvase complex"/>
    <property type="evidence" value="ECO:0007669"/>
    <property type="project" value="UniProtKB-UniRule"/>
</dbReference>
<evidence type="ECO:0000313" key="9">
    <source>
        <dbReference type="Proteomes" id="UP000808349"/>
    </source>
</evidence>
<organism evidence="8 9">
    <name type="scientific">Candidatus Defluviibacterium haderslevense</name>
    <dbReference type="NCBI Taxonomy" id="2981993"/>
    <lineage>
        <taxon>Bacteria</taxon>
        <taxon>Pseudomonadati</taxon>
        <taxon>Bacteroidota</taxon>
        <taxon>Saprospiria</taxon>
        <taxon>Saprospirales</taxon>
        <taxon>Saprospiraceae</taxon>
        <taxon>Candidatus Defluviibacterium</taxon>
    </lineage>
</organism>
<dbReference type="Pfam" id="PF14520">
    <property type="entry name" value="HHH_5"/>
    <property type="match status" value="1"/>
</dbReference>
<dbReference type="Gene3D" id="1.10.150.20">
    <property type="entry name" value="5' to 3' exonuclease, C-terminal subdomain"/>
    <property type="match status" value="1"/>
</dbReference>
<comment type="domain">
    <text evidence="6">Has three domains with a flexible linker between the domains II and III and assumes an 'L' shape. Domain III is highly mobile and contacts RuvB.</text>
</comment>
<dbReference type="InterPro" id="IPR010994">
    <property type="entry name" value="RuvA_2-like"/>
</dbReference>
<gene>
    <name evidence="6 8" type="primary">ruvA</name>
    <name evidence="8" type="ORF">IPO85_03440</name>
</gene>
<evidence type="ECO:0000256" key="2">
    <source>
        <dbReference type="ARBA" id="ARBA00022763"/>
    </source>
</evidence>
<keyword evidence="3 6" id="KW-0238">DNA-binding</keyword>
<dbReference type="Gene3D" id="2.40.50.140">
    <property type="entry name" value="Nucleic acid-binding proteins"/>
    <property type="match status" value="1"/>
</dbReference>
<accession>A0A9D7S859</accession>
<evidence type="ECO:0000313" key="8">
    <source>
        <dbReference type="EMBL" id="MBK9716569.1"/>
    </source>
</evidence>
<dbReference type="InterPro" id="IPR011114">
    <property type="entry name" value="RuvA_C"/>
</dbReference>
<dbReference type="GO" id="GO:0009378">
    <property type="term" value="F:four-way junction helicase activity"/>
    <property type="evidence" value="ECO:0007669"/>
    <property type="project" value="InterPro"/>
</dbReference>
<comment type="similarity">
    <text evidence="6">Belongs to the RuvA family.</text>
</comment>
<evidence type="ECO:0000256" key="1">
    <source>
        <dbReference type="ARBA" id="ARBA00022490"/>
    </source>
</evidence>
<dbReference type="GO" id="GO:0005737">
    <property type="term" value="C:cytoplasm"/>
    <property type="evidence" value="ECO:0007669"/>
    <property type="project" value="UniProtKB-SubCell"/>
</dbReference>
<evidence type="ECO:0000256" key="6">
    <source>
        <dbReference type="HAMAP-Rule" id="MF_00031"/>
    </source>
</evidence>
<sequence>MISYIKGQIVVCQPTNLIIEAGGIGYQVFISLQTYTEVSKLKEAKILTYYHVKEDGHSLYGFYTEEERYLFVHLISVNGVGPNTARLILSSMEPFMIKQAIILGDDLSFKRVKGIGPKTAQRIIIDLKDKLTKENQDMGQLKGAIAPVKQEALSALLALGFIRVQIEQGLKQIPDIEANEMSVEALIKLALKKLA</sequence>
<dbReference type="InterPro" id="IPR013849">
    <property type="entry name" value="DNA_helicase_Holl-junc_RuvA_I"/>
</dbReference>
<evidence type="ECO:0000256" key="5">
    <source>
        <dbReference type="ARBA" id="ARBA00023204"/>
    </source>
</evidence>
<name>A0A9D7S859_9BACT</name>
<proteinExistence type="inferred from homology"/>
<dbReference type="HAMAP" id="MF_00031">
    <property type="entry name" value="DNA_HJ_migration_RuvA"/>
    <property type="match status" value="1"/>
</dbReference>